<protein>
    <submittedName>
        <fullName evidence="8">Sulfite exporter TauE/SafE family protein</fullName>
    </submittedName>
</protein>
<keyword evidence="2 5" id="KW-0812">Transmembrane</keyword>
<dbReference type="PANTHER" id="PTHR42208">
    <property type="entry name" value="HEAVY METAL TRANSPORTER-RELATED"/>
    <property type="match status" value="1"/>
</dbReference>
<evidence type="ECO:0000313" key="9">
    <source>
        <dbReference type="Proteomes" id="UP000729733"/>
    </source>
</evidence>
<feature type="domain" description="Ferric oxidoreductase" evidence="6">
    <location>
        <begin position="240"/>
        <end position="346"/>
    </location>
</feature>
<feature type="transmembrane region" description="Helical" evidence="5">
    <location>
        <begin position="208"/>
        <end position="225"/>
    </location>
</feature>
<keyword evidence="4 5" id="KW-0472">Membrane</keyword>
<dbReference type="AlphaFoldDB" id="A0A964FGN7"/>
<evidence type="ECO:0000259" key="6">
    <source>
        <dbReference type="Pfam" id="PF01794"/>
    </source>
</evidence>
<feature type="transmembrane region" description="Helical" evidence="5">
    <location>
        <begin position="371"/>
        <end position="388"/>
    </location>
</feature>
<evidence type="ECO:0000259" key="7">
    <source>
        <dbReference type="Pfam" id="PF13386"/>
    </source>
</evidence>
<gene>
    <name evidence="8" type="ORF">I4641_14920</name>
</gene>
<organism evidence="8 9">
    <name type="scientific">Waterburya agarophytonicola KI4</name>
    <dbReference type="NCBI Taxonomy" id="2874699"/>
    <lineage>
        <taxon>Bacteria</taxon>
        <taxon>Bacillati</taxon>
        <taxon>Cyanobacteriota</taxon>
        <taxon>Cyanophyceae</taxon>
        <taxon>Pleurocapsales</taxon>
        <taxon>Hyellaceae</taxon>
        <taxon>Waterburya</taxon>
        <taxon>Waterburya agarophytonicola</taxon>
    </lineage>
</organism>
<feature type="transmembrane region" description="Helical" evidence="5">
    <location>
        <begin position="338"/>
        <end position="359"/>
    </location>
</feature>
<evidence type="ECO:0000313" key="8">
    <source>
        <dbReference type="EMBL" id="MCC0178271.1"/>
    </source>
</evidence>
<feature type="transmembrane region" description="Helical" evidence="5">
    <location>
        <begin position="173"/>
        <end position="196"/>
    </location>
</feature>
<evidence type="ECO:0000256" key="2">
    <source>
        <dbReference type="ARBA" id="ARBA00022692"/>
    </source>
</evidence>
<dbReference type="RefSeq" id="WP_229641338.1">
    <property type="nucleotide sequence ID" value="NZ_JADWDC010000039.1"/>
</dbReference>
<keyword evidence="3 5" id="KW-1133">Transmembrane helix</keyword>
<feature type="transmembrane region" description="Helical" evidence="5">
    <location>
        <begin position="264"/>
        <end position="281"/>
    </location>
</feature>
<accession>A0A964FGN7</accession>
<evidence type="ECO:0000256" key="1">
    <source>
        <dbReference type="ARBA" id="ARBA00004141"/>
    </source>
</evidence>
<proteinExistence type="predicted"/>
<dbReference type="Pfam" id="PF13386">
    <property type="entry name" value="DsbD_2"/>
    <property type="match status" value="1"/>
</dbReference>
<dbReference type="InterPro" id="IPR039447">
    <property type="entry name" value="UreH-like_TM_dom"/>
</dbReference>
<dbReference type="EMBL" id="JADWDC010000039">
    <property type="protein sequence ID" value="MCC0178271.1"/>
    <property type="molecule type" value="Genomic_DNA"/>
</dbReference>
<evidence type="ECO:0000256" key="3">
    <source>
        <dbReference type="ARBA" id="ARBA00022989"/>
    </source>
</evidence>
<dbReference type="GO" id="GO:0016020">
    <property type="term" value="C:membrane"/>
    <property type="evidence" value="ECO:0007669"/>
    <property type="project" value="UniProtKB-SubCell"/>
</dbReference>
<feature type="transmembrane region" description="Helical" evidence="5">
    <location>
        <begin position="301"/>
        <end position="318"/>
    </location>
</feature>
<evidence type="ECO:0000256" key="5">
    <source>
        <dbReference type="SAM" id="Phobius"/>
    </source>
</evidence>
<dbReference type="Proteomes" id="UP000729733">
    <property type="component" value="Unassembled WGS sequence"/>
</dbReference>
<dbReference type="InterPro" id="IPR013130">
    <property type="entry name" value="Fe3_Rdtase_TM_dom"/>
</dbReference>
<feature type="transmembrane region" description="Helical" evidence="5">
    <location>
        <begin position="237"/>
        <end position="257"/>
    </location>
</feature>
<comment type="caution">
    <text evidence="8">The sequence shown here is derived from an EMBL/GenBank/DDBJ whole genome shotgun (WGS) entry which is preliminary data.</text>
</comment>
<sequence>MLDLLLIVALGFLGSFGHCIGMCSPLTIAFALSQQDKNPEEFNGWRFHLLLNLGRIISYGLVGAALGGLGSAFVASGQLAGIGSSLRQFMAIFTGILLIWFGIGQIKPNWLPRLPFLNPLQGMVHNRLSSGMNRLASKQQWWTPALLGSIWGLIPCGFLYAAQLKAVETGELFGGAITMLGFGLGTAPMMLGVGVSASKISADRRGQLFRLGGWVTLTIGILTLWRTDAMVDYTGHGGLILLMLALIARPLSIVWAAPLQYRRAIGVGAFALSLAHTAHMLDHSLNWNLDAIAFMLPQHRLGISGGILSLFLLFPAALTSSDRAMKNLGQRWRKIHLLTVPALIFGIGHVVLSGTHYLGDLELSFESKLRTGLIILLGVIVLAMRSFNTSKIKHGGHK</sequence>
<comment type="subcellular location">
    <subcellularLocation>
        <location evidence="1">Membrane</location>
        <topology evidence="1">Multi-pass membrane protein</topology>
    </subcellularLocation>
</comment>
<keyword evidence="9" id="KW-1185">Reference proteome</keyword>
<dbReference type="Pfam" id="PF01794">
    <property type="entry name" value="Ferric_reduct"/>
    <property type="match status" value="1"/>
</dbReference>
<dbReference type="PANTHER" id="PTHR42208:SF1">
    <property type="entry name" value="HEAVY METAL TRANSPORTER"/>
    <property type="match status" value="1"/>
</dbReference>
<feature type="transmembrane region" description="Helical" evidence="5">
    <location>
        <begin position="89"/>
        <end position="106"/>
    </location>
</feature>
<reference evidence="8" key="1">
    <citation type="journal article" date="2021" name="Antonie Van Leeuwenhoek">
        <title>Draft genome and description of Waterburya agarophytonicola gen. nov. sp. nov. (Pleurocapsales, Cyanobacteria): a seaweed symbiont.</title>
        <authorList>
            <person name="Bonthond G."/>
            <person name="Shalygin S."/>
            <person name="Bayer T."/>
            <person name="Weinberger F."/>
        </authorList>
    </citation>
    <scope>NUCLEOTIDE SEQUENCE</scope>
    <source>
        <strain evidence="8">KI4</strain>
    </source>
</reference>
<feature type="transmembrane region" description="Helical" evidence="5">
    <location>
        <begin position="141"/>
        <end position="161"/>
    </location>
</feature>
<evidence type="ECO:0000256" key="4">
    <source>
        <dbReference type="ARBA" id="ARBA00023136"/>
    </source>
</evidence>
<name>A0A964FGN7_9CYAN</name>
<feature type="transmembrane region" description="Helical" evidence="5">
    <location>
        <begin position="57"/>
        <end position="77"/>
    </location>
</feature>
<feature type="domain" description="Urease accessory protein UreH-like transmembrane" evidence="7">
    <location>
        <begin position="7"/>
        <end position="222"/>
    </location>
</feature>